<proteinExistence type="predicted"/>
<sequence>MLSNARSINSNDLMIFTVIHNLIRPEGRVKYADRECRLSLRLKHFDQIYPAIDRLVLITSEGLGQQETLATNGRRFVI</sequence>
<reference evidence="1 2" key="1">
    <citation type="submission" date="2019-02" db="EMBL/GenBank/DDBJ databases">
        <title>Planctomycetal bacteria perform biofilm scaping via a novel small molecule.</title>
        <authorList>
            <person name="Jeske O."/>
            <person name="Boedeker C."/>
            <person name="Wiegand S."/>
            <person name="Breitling P."/>
            <person name="Kallscheuer N."/>
            <person name="Jogler M."/>
            <person name="Rohde M."/>
            <person name="Petersen J."/>
            <person name="Medema M.H."/>
            <person name="Surup F."/>
            <person name="Jogler C."/>
        </authorList>
    </citation>
    <scope>NUCLEOTIDE SEQUENCE [LARGE SCALE GENOMIC DNA]</scope>
    <source>
        <strain evidence="1 2">Mal15</strain>
    </source>
</reference>
<dbReference type="EMBL" id="CP036264">
    <property type="protein sequence ID" value="QEF96547.1"/>
    <property type="molecule type" value="Genomic_DNA"/>
</dbReference>
<organism evidence="1 2">
    <name type="scientific">Stieleria maiorica</name>
    <dbReference type="NCBI Taxonomy" id="2795974"/>
    <lineage>
        <taxon>Bacteria</taxon>
        <taxon>Pseudomonadati</taxon>
        <taxon>Planctomycetota</taxon>
        <taxon>Planctomycetia</taxon>
        <taxon>Pirellulales</taxon>
        <taxon>Pirellulaceae</taxon>
        <taxon>Stieleria</taxon>
    </lineage>
</organism>
<dbReference type="AlphaFoldDB" id="A0A5B9MBH2"/>
<name>A0A5B9MBH2_9BACT</name>
<protein>
    <submittedName>
        <fullName evidence="1">Uncharacterized protein</fullName>
    </submittedName>
</protein>
<evidence type="ECO:0000313" key="2">
    <source>
        <dbReference type="Proteomes" id="UP000321353"/>
    </source>
</evidence>
<keyword evidence="2" id="KW-1185">Reference proteome</keyword>
<accession>A0A5B9MBH2</accession>
<gene>
    <name evidence="1" type="ORF">Mal15_05750</name>
</gene>
<dbReference type="KEGG" id="smam:Mal15_05750"/>
<evidence type="ECO:0000313" key="1">
    <source>
        <dbReference type="EMBL" id="QEF96547.1"/>
    </source>
</evidence>
<dbReference type="Proteomes" id="UP000321353">
    <property type="component" value="Chromosome"/>
</dbReference>